<evidence type="ECO:0000313" key="1">
    <source>
        <dbReference type="EMBL" id="VFK60895.1"/>
    </source>
</evidence>
<reference evidence="1" key="1">
    <citation type="submission" date="2019-02" db="EMBL/GenBank/DDBJ databases">
        <authorList>
            <person name="Gruber-Vodicka R. H."/>
            <person name="Seah K. B. B."/>
        </authorList>
    </citation>
    <scope>NUCLEOTIDE SEQUENCE</scope>
    <source>
        <strain evidence="2">BECK_BY19</strain>
        <strain evidence="1">BECK_BY8</strain>
    </source>
</reference>
<dbReference type="AlphaFoldDB" id="A0A451A4D7"/>
<gene>
    <name evidence="1" type="ORF">BECKUNK1418G_GA0071005_101419</name>
    <name evidence="2" type="ORF">BECKUNK1418H_GA0071006_101526</name>
</gene>
<dbReference type="EMBL" id="CAADGD010000015">
    <property type="protein sequence ID" value="VFK69528.1"/>
    <property type="molecule type" value="Genomic_DNA"/>
</dbReference>
<accession>A0A451A4D7</accession>
<name>A0A451A4D7_9GAMM</name>
<dbReference type="EMBL" id="CAADFZ010000014">
    <property type="protein sequence ID" value="VFK60895.1"/>
    <property type="molecule type" value="Genomic_DNA"/>
</dbReference>
<sequence>MRPFSIFCLMTFLSEGFARAIPGSTKRNLRKMGNFLRFRISCKSPLYLNGGPAGIPPEWKVFARINLDIETDIGLSREFEERSRSAEFDTIDKLGWLEFE</sequence>
<proteinExistence type="predicted"/>
<protein>
    <submittedName>
        <fullName evidence="1">Uncharacterized protein</fullName>
    </submittedName>
</protein>
<evidence type="ECO:0000313" key="2">
    <source>
        <dbReference type="EMBL" id="VFK69528.1"/>
    </source>
</evidence>
<organism evidence="1">
    <name type="scientific">Candidatus Kentrum sp. UNK</name>
    <dbReference type="NCBI Taxonomy" id="2126344"/>
    <lineage>
        <taxon>Bacteria</taxon>
        <taxon>Pseudomonadati</taxon>
        <taxon>Pseudomonadota</taxon>
        <taxon>Gammaproteobacteria</taxon>
        <taxon>Candidatus Kentrum</taxon>
    </lineage>
</organism>